<dbReference type="GO" id="GO:0004435">
    <property type="term" value="F:phosphatidylinositol-4,5-bisphosphate phospholipase C activity"/>
    <property type="evidence" value="ECO:0007669"/>
    <property type="project" value="UniProtKB-EC"/>
</dbReference>
<dbReference type="PANTHER" id="PTHR10336:SF196">
    <property type="entry name" value="PHOSPHOINOSITIDE PHOSPHOLIPASE C"/>
    <property type="match status" value="1"/>
</dbReference>
<keyword evidence="1" id="KW-0378">Hydrolase</keyword>
<dbReference type="Pfam" id="PF00387">
    <property type="entry name" value="PI-PLC-Y"/>
    <property type="match status" value="1"/>
</dbReference>
<dbReference type="PROSITE" id="PS50008">
    <property type="entry name" value="PIPLC_Y_DOMAIN"/>
    <property type="match status" value="1"/>
</dbReference>
<dbReference type="Gene3D" id="3.20.20.190">
    <property type="entry name" value="Phosphatidylinositol (PI) phosphodiesterase"/>
    <property type="match status" value="1"/>
</dbReference>
<comment type="catalytic activity">
    <reaction evidence="1">
        <text>a 1,2-diacyl-sn-glycero-3-phospho-(1D-myo-inositol-4,5-bisphosphate) + H2O = 1D-myo-inositol 1,4,5-trisphosphate + a 1,2-diacyl-sn-glycerol + H(+)</text>
        <dbReference type="Rhea" id="RHEA:33179"/>
        <dbReference type="ChEBI" id="CHEBI:15377"/>
        <dbReference type="ChEBI" id="CHEBI:15378"/>
        <dbReference type="ChEBI" id="CHEBI:17815"/>
        <dbReference type="ChEBI" id="CHEBI:58456"/>
        <dbReference type="ChEBI" id="CHEBI:203600"/>
        <dbReference type="EC" id="3.1.4.11"/>
    </reaction>
</comment>
<organism evidence="3 4">
    <name type="scientific">Ancylostoma ceylanicum</name>
    <dbReference type="NCBI Taxonomy" id="53326"/>
    <lineage>
        <taxon>Eukaryota</taxon>
        <taxon>Metazoa</taxon>
        <taxon>Ecdysozoa</taxon>
        <taxon>Nematoda</taxon>
        <taxon>Chromadorea</taxon>
        <taxon>Rhabditida</taxon>
        <taxon>Rhabditina</taxon>
        <taxon>Rhabditomorpha</taxon>
        <taxon>Strongyloidea</taxon>
        <taxon>Ancylostomatidae</taxon>
        <taxon>Ancylostomatinae</taxon>
        <taxon>Ancylostoma</taxon>
    </lineage>
</organism>
<sequence length="414" mass="46293">MTTEDAAPPQSPHVHLDLPFADRKALRSSLIKHVGRQKSPGRKTVSFSSKSNDKKISNVAIEDIREVRLGKNTEQLRLSDSNFGDLQDECLFSVIYGDDYETWLGSVFDEEDPDRKGFIDENTAVQLIRQTNPTLALSRIKNKVKGKRLCCSSESGEVSEDDDGIASTSRRKSRRIRLCRELSDLVPPFFQLKTLQDLMATAPNSQTMNPRQHVAYLSETTALRLTHTYAQEFAQTSRDYVVCVSPNVTRSDSSNLNPQEFWNHGIQMVGINYQTPGLMVDLQEGRFAENGGCGYVLKPSVMNEDLFVAGDKLPNTPQILHLRILSGQQLPRPRGSNAKGDSSDPFVVIEVFGIPGDCAEERTKTGDYGCGAVERNYRKIELNTLVIAWLIDVRLENIMARAPTVLYDGYMLDA</sequence>
<dbReference type="PRINTS" id="PR00390">
    <property type="entry name" value="PHPHLIPASEC"/>
</dbReference>
<dbReference type="InterPro" id="IPR017946">
    <property type="entry name" value="PLC-like_Pdiesterase_TIM-brl"/>
</dbReference>
<evidence type="ECO:0000259" key="2">
    <source>
        <dbReference type="PROSITE" id="PS50008"/>
    </source>
</evidence>
<reference evidence="3 4" key="1">
    <citation type="submission" date="2013-05" db="EMBL/GenBank/DDBJ databases">
        <title>Draft genome of the parasitic nematode Anyclostoma ceylanicum.</title>
        <authorList>
            <person name="Mitreva M."/>
        </authorList>
    </citation>
    <scope>NUCLEOTIDE SEQUENCE [LARGE SCALE GENOMIC DNA]</scope>
</reference>
<dbReference type="InterPro" id="IPR011993">
    <property type="entry name" value="PH-like_dom_sf"/>
</dbReference>
<dbReference type="InterPro" id="IPR001192">
    <property type="entry name" value="PI-PLC_fam"/>
</dbReference>
<dbReference type="SMART" id="SM00149">
    <property type="entry name" value="PLCYc"/>
    <property type="match status" value="1"/>
</dbReference>
<dbReference type="InterPro" id="IPR001711">
    <property type="entry name" value="PLipase_C_Pinositol-sp_Y"/>
</dbReference>
<dbReference type="GO" id="GO:0046488">
    <property type="term" value="P:phosphatidylinositol metabolic process"/>
    <property type="evidence" value="ECO:0007669"/>
    <property type="project" value="TreeGrafter"/>
</dbReference>
<dbReference type="SUPFAM" id="SSF51695">
    <property type="entry name" value="PLC-like phosphodiesterases"/>
    <property type="match status" value="1"/>
</dbReference>
<dbReference type="GO" id="GO:0016042">
    <property type="term" value="P:lipid catabolic process"/>
    <property type="evidence" value="ECO:0007669"/>
    <property type="project" value="UniProtKB-KW"/>
</dbReference>
<dbReference type="InterPro" id="IPR035892">
    <property type="entry name" value="C2_domain_sf"/>
</dbReference>
<name>A0A0D6L8V0_9BILA</name>
<gene>
    <name evidence="3" type="ORF">ANCCEY_13428</name>
</gene>
<dbReference type="GO" id="GO:0032228">
    <property type="term" value="P:regulation of synaptic transmission, GABAergic"/>
    <property type="evidence" value="ECO:0007669"/>
    <property type="project" value="TreeGrafter"/>
</dbReference>
<dbReference type="EC" id="3.1.4.11" evidence="1"/>
<dbReference type="GO" id="GO:0048015">
    <property type="term" value="P:phosphatidylinositol-mediated signaling"/>
    <property type="evidence" value="ECO:0007669"/>
    <property type="project" value="TreeGrafter"/>
</dbReference>
<accession>A0A0D6L8V0</accession>
<evidence type="ECO:0000313" key="3">
    <source>
        <dbReference type="EMBL" id="EPB67483.1"/>
    </source>
</evidence>
<keyword evidence="1" id="KW-0443">Lipid metabolism</keyword>
<protein>
    <recommendedName>
        <fullName evidence="1">Phosphoinositide phospholipase C</fullName>
        <ecNumber evidence="1">3.1.4.11</ecNumber>
    </recommendedName>
</protein>
<keyword evidence="1" id="KW-0442">Lipid degradation</keyword>
<evidence type="ECO:0000313" key="4">
    <source>
        <dbReference type="Proteomes" id="UP000054495"/>
    </source>
</evidence>
<dbReference type="PANTHER" id="PTHR10336">
    <property type="entry name" value="PHOSPHOINOSITIDE-SPECIFIC PHOSPHOLIPASE C FAMILY PROTEIN"/>
    <property type="match status" value="1"/>
</dbReference>
<evidence type="ECO:0000256" key="1">
    <source>
        <dbReference type="RuleBase" id="RU361133"/>
    </source>
</evidence>
<dbReference type="SUPFAM" id="SSF49562">
    <property type="entry name" value="C2 domain (Calcium/lipid-binding domain, CaLB)"/>
    <property type="match status" value="1"/>
</dbReference>
<feature type="domain" description="PI-PLC Y-box" evidence="2">
    <location>
        <begin position="213"/>
        <end position="302"/>
    </location>
</feature>
<dbReference type="GO" id="GO:0051209">
    <property type="term" value="P:release of sequestered calcium ion into cytosol"/>
    <property type="evidence" value="ECO:0007669"/>
    <property type="project" value="TreeGrafter"/>
</dbReference>
<dbReference type="Gene3D" id="2.30.29.30">
    <property type="entry name" value="Pleckstrin-homology domain (PH domain)/Phosphotyrosine-binding domain (PTB)"/>
    <property type="match status" value="1"/>
</dbReference>
<dbReference type="EMBL" id="KE125663">
    <property type="protein sequence ID" value="EPB67483.1"/>
    <property type="molecule type" value="Genomic_DNA"/>
</dbReference>
<dbReference type="AlphaFoldDB" id="A0A0D6L8V0"/>
<dbReference type="GO" id="GO:0007214">
    <property type="term" value="P:gamma-aminobutyric acid signaling pathway"/>
    <property type="evidence" value="ECO:0007669"/>
    <property type="project" value="TreeGrafter"/>
</dbReference>
<dbReference type="Proteomes" id="UP000054495">
    <property type="component" value="Unassembled WGS sequence"/>
</dbReference>
<keyword evidence="4" id="KW-1185">Reference proteome</keyword>
<proteinExistence type="predicted"/>
<dbReference type="Gene3D" id="2.60.40.150">
    <property type="entry name" value="C2 domain"/>
    <property type="match status" value="1"/>
</dbReference>